<dbReference type="SMART" id="SM00022">
    <property type="entry name" value="PLAc"/>
    <property type="match status" value="1"/>
</dbReference>
<dbReference type="CDD" id="cd00147">
    <property type="entry name" value="cPLA2_like"/>
    <property type="match status" value="1"/>
</dbReference>
<evidence type="ECO:0000256" key="4">
    <source>
        <dbReference type="ARBA" id="ARBA00023098"/>
    </source>
</evidence>
<keyword evidence="3 5" id="KW-0442">Lipid degradation</keyword>
<proteinExistence type="inferred from homology"/>
<dbReference type="AlphaFoldDB" id="A0A6A5TP77"/>
<dbReference type="Gene3D" id="3.40.1090.10">
    <property type="entry name" value="Cytosolic phospholipase A2 catalytic domain"/>
    <property type="match status" value="1"/>
</dbReference>
<dbReference type="PROSITE" id="PS51210">
    <property type="entry name" value="PLA2C"/>
    <property type="match status" value="1"/>
</dbReference>
<feature type="compositionally biased region" description="Polar residues" evidence="7">
    <location>
        <begin position="95"/>
        <end position="112"/>
    </location>
</feature>
<evidence type="ECO:0000256" key="5">
    <source>
        <dbReference type="PROSITE-ProRule" id="PRU00555"/>
    </source>
</evidence>
<evidence type="ECO:0000259" key="8">
    <source>
        <dbReference type="PROSITE" id="PS51210"/>
    </source>
</evidence>
<comment type="similarity">
    <text evidence="1 6">Belongs to the lysophospholipase family.</text>
</comment>
<feature type="domain" description="PLA2c" evidence="8">
    <location>
        <begin position="221"/>
        <end position="824"/>
    </location>
</feature>
<dbReference type="GO" id="GO:0005829">
    <property type="term" value="C:cytosol"/>
    <property type="evidence" value="ECO:0007669"/>
    <property type="project" value="TreeGrafter"/>
</dbReference>
<dbReference type="PANTHER" id="PTHR10728:SF40">
    <property type="entry name" value="PATATIN FAMILY PROTEIN"/>
    <property type="match status" value="1"/>
</dbReference>
<evidence type="ECO:0000313" key="10">
    <source>
        <dbReference type="Proteomes" id="UP000800035"/>
    </source>
</evidence>
<dbReference type="InterPro" id="IPR016035">
    <property type="entry name" value="Acyl_Trfase/lysoPLipase"/>
</dbReference>
<reference evidence="9" key="1">
    <citation type="journal article" date="2020" name="Stud. Mycol.">
        <title>101 Dothideomycetes genomes: a test case for predicting lifestyles and emergence of pathogens.</title>
        <authorList>
            <person name="Haridas S."/>
            <person name="Albert R."/>
            <person name="Binder M."/>
            <person name="Bloem J."/>
            <person name="Labutti K."/>
            <person name="Salamov A."/>
            <person name="Andreopoulos B."/>
            <person name="Baker S."/>
            <person name="Barry K."/>
            <person name="Bills G."/>
            <person name="Bluhm B."/>
            <person name="Cannon C."/>
            <person name="Castanera R."/>
            <person name="Culley D."/>
            <person name="Daum C."/>
            <person name="Ezra D."/>
            <person name="Gonzalez J."/>
            <person name="Henrissat B."/>
            <person name="Kuo A."/>
            <person name="Liang C."/>
            <person name="Lipzen A."/>
            <person name="Lutzoni F."/>
            <person name="Magnuson J."/>
            <person name="Mondo S."/>
            <person name="Nolan M."/>
            <person name="Ohm R."/>
            <person name="Pangilinan J."/>
            <person name="Park H.-J."/>
            <person name="Ramirez L."/>
            <person name="Alfaro M."/>
            <person name="Sun H."/>
            <person name="Tritt A."/>
            <person name="Yoshinaga Y."/>
            <person name="Zwiers L.-H."/>
            <person name="Turgeon B."/>
            <person name="Goodwin S."/>
            <person name="Spatafora J."/>
            <person name="Crous P."/>
            <person name="Grigoriev I."/>
        </authorList>
    </citation>
    <scope>NUCLEOTIDE SEQUENCE</scope>
    <source>
        <strain evidence="9">CBS 675.92</strain>
    </source>
</reference>
<evidence type="ECO:0000256" key="6">
    <source>
        <dbReference type="RuleBase" id="RU362103"/>
    </source>
</evidence>
<evidence type="ECO:0000256" key="7">
    <source>
        <dbReference type="SAM" id="MobiDB-lite"/>
    </source>
</evidence>
<name>A0A6A5TP77_9PLEO</name>
<gene>
    <name evidence="9" type="ORF">CC80DRAFT_550478</name>
</gene>
<feature type="compositionally biased region" description="Basic and acidic residues" evidence="7">
    <location>
        <begin position="804"/>
        <end position="814"/>
    </location>
</feature>
<sequence length="841" mass="94091">MHVVRPGQQRELGQLWRGARRRHVREARPRNRHSLTNNSRIYSSRSLPARRSAAALCLRYGPPILLAAATAGYLLSPSSPCAFFRPTLLDAPEPSSWSPFGNGQTHNGSTSTKEAEKNINESDWGNSSSGDQKPPPQTRRVKEGEDGTKVKDQQSVWQTITKKITNAPQSVSSLGDSIVDYVVPSWAKVLPAFVRKLQNELSMEPGSLAEEIWYEANDPETNPEIIWEASVRVSNDLCAEEKRFRDKRQMFTRRGLARYLDIPEDKIHPDDVPVIAMCGSGGGLRALVAGSSSYLSAHEHGLFDCVTYTAGVSGSCWLQTLYYSNVAQRSHARLIRHLKNRLGVHIAFPLDALDLLASAPTNKYLLSGLVEKAKGIPDADFGIVDVYGVLLAARLLVPKGSLSVDGYDFKVSSQRRYTDDGSQPLPIYTAVRHEIPLVEQSDTKDPIAAEAKARKQAWFQWFEFTPYEFWCEELEAGIPTWALGRKFENGRTVWRDNGLALPEVRVPLLMGIWGSAFCATLSHYYKEIRPAVRGLVGFAGLDSLISERNDDLIKVHPIDPAVIPNYALGMRNFLPSTVPESIYQSPNFQLMDAGMSNNLPIYPLLRPGRNVDILIAFDASADVKTDNWLKVADGYARQRGIKGWPVGAGWPPADETIEELEQDLEKAEAKTEQQAQEKIEQAKKEDNPPNKPGKPKDLGYCNVWIGSTEERTSASEPPESKLVEEDWELMTPDAGLAVIYFPFLANPKVPGVDPKTSDFLSTWNFVYTPEQVDAVVELARRNFEEGAERTKRTVRAVYERKRKAREEREEGERERRKRWGLRVGRSGGRRVGEGDHGDHFS</sequence>
<feature type="region of interest" description="Disordered" evidence="7">
    <location>
        <begin position="95"/>
        <end position="154"/>
    </location>
</feature>
<feature type="compositionally biased region" description="Basic and acidic residues" evidence="7">
    <location>
        <begin position="663"/>
        <end position="688"/>
    </location>
</feature>
<accession>A0A6A5TP77</accession>
<feature type="compositionally biased region" description="Basic and acidic residues" evidence="7">
    <location>
        <begin position="140"/>
        <end position="152"/>
    </location>
</feature>
<dbReference type="Proteomes" id="UP000800035">
    <property type="component" value="Unassembled WGS sequence"/>
</dbReference>
<dbReference type="Pfam" id="PF01735">
    <property type="entry name" value="PLA2_B"/>
    <property type="match status" value="1"/>
</dbReference>
<feature type="compositionally biased region" description="Polar residues" evidence="7">
    <location>
        <begin position="121"/>
        <end position="131"/>
    </location>
</feature>
<dbReference type="PANTHER" id="PTHR10728">
    <property type="entry name" value="CYTOSOLIC PHOSPHOLIPASE A2"/>
    <property type="match status" value="1"/>
</dbReference>
<protein>
    <recommendedName>
        <fullName evidence="6">Lysophospholipase</fullName>
        <ecNumber evidence="6">3.1.1.5</ecNumber>
    </recommendedName>
</protein>
<keyword evidence="4 5" id="KW-0443">Lipid metabolism</keyword>
<evidence type="ECO:0000256" key="1">
    <source>
        <dbReference type="ARBA" id="ARBA00008780"/>
    </source>
</evidence>
<evidence type="ECO:0000313" key="9">
    <source>
        <dbReference type="EMBL" id="KAF1954451.1"/>
    </source>
</evidence>
<comment type="catalytic activity">
    <reaction evidence="6">
        <text>a 1-acyl-sn-glycero-3-phosphocholine + H2O = sn-glycerol 3-phosphocholine + a fatty acid + H(+)</text>
        <dbReference type="Rhea" id="RHEA:15177"/>
        <dbReference type="ChEBI" id="CHEBI:15377"/>
        <dbReference type="ChEBI" id="CHEBI:15378"/>
        <dbReference type="ChEBI" id="CHEBI:16870"/>
        <dbReference type="ChEBI" id="CHEBI:28868"/>
        <dbReference type="ChEBI" id="CHEBI:58168"/>
        <dbReference type="EC" id="3.1.1.5"/>
    </reaction>
</comment>
<evidence type="ECO:0000256" key="3">
    <source>
        <dbReference type="ARBA" id="ARBA00022963"/>
    </source>
</evidence>
<dbReference type="GO" id="GO:0004622">
    <property type="term" value="F:phosphatidylcholine lysophospholipase activity"/>
    <property type="evidence" value="ECO:0007669"/>
    <property type="project" value="UniProtKB-EC"/>
</dbReference>
<feature type="region of interest" description="Disordered" evidence="7">
    <location>
        <begin position="800"/>
        <end position="819"/>
    </location>
</feature>
<dbReference type="GO" id="GO:0046475">
    <property type="term" value="P:glycerophospholipid catabolic process"/>
    <property type="evidence" value="ECO:0007669"/>
    <property type="project" value="TreeGrafter"/>
</dbReference>
<dbReference type="EMBL" id="ML976999">
    <property type="protein sequence ID" value="KAF1954451.1"/>
    <property type="molecule type" value="Genomic_DNA"/>
</dbReference>
<dbReference type="GO" id="GO:0004623">
    <property type="term" value="F:phospholipase A2 activity"/>
    <property type="evidence" value="ECO:0007669"/>
    <property type="project" value="TreeGrafter"/>
</dbReference>
<feature type="region of interest" description="Disordered" evidence="7">
    <location>
        <begin position="660"/>
        <end position="699"/>
    </location>
</feature>
<dbReference type="OrthoDB" id="6121437at2759"/>
<dbReference type="EC" id="3.1.1.5" evidence="6"/>
<keyword evidence="2 5" id="KW-0378">Hydrolase</keyword>
<dbReference type="InterPro" id="IPR002642">
    <property type="entry name" value="LysoPLipase_cat_dom"/>
</dbReference>
<evidence type="ECO:0000256" key="2">
    <source>
        <dbReference type="ARBA" id="ARBA00022801"/>
    </source>
</evidence>
<organism evidence="9 10">
    <name type="scientific">Byssothecium circinans</name>
    <dbReference type="NCBI Taxonomy" id="147558"/>
    <lineage>
        <taxon>Eukaryota</taxon>
        <taxon>Fungi</taxon>
        <taxon>Dikarya</taxon>
        <taxon>Ascomycota</taxon>
        <taxon>Pezizomycotina</taxon>
        <taxon>Dothideomycetes</taxon>
        <taxon>Pleosporomycetidae</taxon>
        <taxon>Pleosporales</taxon>
        <taxon>Massarineae</taxon>
        <taxon>Massarinaceae</taxon>
        <taxon>Byssothecium</taxon>
    </lineage>
</organism>
<dbReference type="SUPFAM" id="SSF52151">
    <property type="entry name" value="FabD/lysophospholipase-like"/>
    <property type="match status" value="1"/>
</dbReference>
<keyword evidence="10" id="KW-1185">Reference proteome</keyword>